<organism evidence="2 3">
    <name type="scientific">Colletotrichum orchidophilum</name>
    <dbReference type="NCBI Taxonomy" id="1209926"/>
    <lineage>
        <taxon>Eukaryota</taxon>
        <taxon>Fungi</taxon>
        <taxon>Dikarya</taxon>
        <taxon>Ascomycota</taxon>
        <taxon>Pezizomycotina</taxon>
        <taxon>Sordariomycetes</taxon>
        <taxon>Hypocreomycetidae</taxon>
        <taxon>Glomerellales</taxon>
        <taxon>Glomerellaceae</taxon>
        <taxon>Colletotrichum</taxon>
    </lineage>
</organism>
<dbReference type="AlphaFoldDB" id="A0A1G4B8E7"/>
<dbReference type="OrthoDB" id="10533699at2759"/>
<evidence type="ECO:0000313" key="2">
    <source>
        <dbReference type="EMBL" id="OHE97687.1"/>
    </source>
</evidence>
<accession>A0A1G4B8E7</accession>
<dbReference type="GeneID" id="34560250"/>
<gene>
    <name evidence="2" type="ORF">CORC01_07102</name>
</gene>
<dbReference type="RefSeq" id="XP_022474840.1">
    <property type="nucleotide sequence ID" value="XM_022618740.1"/>
</dbReference>
<name>A0A1G4B8E7_9PEZI</name>
<feature type="region of interest" description="Disordered" evidence="1">
    <location>
        <begin position="1"/>
        <end position="21"/>
    </location>
</feature>
<proteinExistence type="predicted"/>
<evidence type="ECO:0000256" key="1">
    <source>
        <dbReference type="SAM" id="MobiDB-lite"/>
    </source>
</evidence>
<keyword evidence="3" id="KW-1185">Reference proteome</keyword>
<dbReference type="EMBL" id="MJBS01000055">
    <property type="protein sequence ID" value="OHE97687.1"/>
    <property type="molecule type" value="Genomic_DNA"/>
</dbReference>
<reference evidence="2 3" key="1">
    <citation type="submission" date="2016-09" db="EMBL/GenBank/DDBJ databases">
        <authorList>
            <person name="Capua I."/>
            <person name="De Benedictis P."/>
            <person name="Joannis T."/>
            <person name="Lombin L.H."/>
            <person name="Cattoli G."/>
        </authorList>
    </citation>
    <scope>NUCLEOTIDE SEQUENCE [LARGE SCALE GENOMIC DNA]</scope>
    <source>
        <strain evidence="2 3">IMI 309357</strain>
    </source>
</reference>
<sequence>MSYQASPAGPTRRSITASSAPKAPALAYNQSDIPIKSGMMIRLPRIPANVNAAACVLAAGYGGLHIARRPTGPRLDRFVWSEHRSTWHDMTIPSLTHYQHHHGTVVPEASSPPYQLTPHIITTGRSRSLHSKPTFDWIHKTYMDHGSKCGLPRTELSYRPRLPPAAPE</sequence>
<protein>
    <submittedName>
        <fullName evidence="2">Uncharacterized protein</fullName>
    </submittedName>
</protein>
<dbReference type="Proteomes" id="UP000176998">
    <property type="component" value="Unassembled WGS sequence"/>
</dbReference>
<evidence type="ECO:0000313" key="3">
    <source>
        <dbReference type="Proteomes" id="UP000176998"/>
    </source>
</evidence>
<comment type="caution">
    <text evidence="2">The sequence shown here is derived from an EMBL/GenBank/DDBJ whole genome shotgun (WGS) entry which is preliminary data.</text>
</comment>